<evidence type="ECO:0000256" key="10">
    <source>
        <dbReference type="SAM" id="MobiDB-lite"/>
    </source>
</evidence>
<evidence type="ECO:0000256" key="7">
    <source>
        <dbReference type="ARBA" id="ARBA00024347"/>
    </source>
</evidence>
<evidence type="ECO:0000256" key="6">
    <source>
        <dbReference type="ARBA" id="ARBA00023242"/>
    </source>
</evidence>
<dbReference type="GO" id="GO:0005634">
    <property type="term" value="C:nucleus"/>
    <property type="evidence" value="ECO:0007669"/>
    <property type="project" value="UniProtKB-SubCell"/>
</dbReference>
<dbReference type="EC" id="2.4.2.-" evidence="8"/>
<dbReference type="PROSITE" id="PS50918">
    <property type="entry name" value="WWE"/>
    <property type="match status" value="1"/>
</dbReference>
<dbReference type="InterPro" id="IPR018123">
    <property type="entry name" value="WWE-dom_subgr"/>
</dbReference>
<dbReference type="Gene3D" id="3.30.70.330">
    <property type="match status" value="3"/>
</dbReference>
<feature type="domain" description="Macro" evidence="13">
    <location>
        <begin position="972"/>
        <end position="1146"/>
    </location>
</feature>
<keyword evidence="4 8" id="KW-0808">Transferase</keyword>
<evidence type="ECO:0000259" key="13">
    <source>
        <dbReference type="PROSITE" id="PS51154"/>
    </source>
</evidence>
<keyword evidence="6" id="KW-0539">Nucleus</keyword>
<evidence type="ECO:0000256" key="9">
    <source>
        <dbReference type="SAM" id="Coils"/>
    </source>
</evidence>
<dbReference type="PANTHER" id="PTHR14453:SF101">
    <property type="entry name" value="POLY [ADP-RIBOSE] POLYMERASE"/>
    <property type="match status" value="1"/>
</dbReference>
<dbReference type="GO" id="GO:0003950">
    <property type="term" value="F:NAD+ poly-ADP-ribosyltransferase activity"/>
    <property type="evidence" value="ECO:0007669"/>
    <property type="project" value="UniProtKB-UniRule"/>
</dbReference>
<protein>
    <recommendedName>
        <fullName evidence="8">Poly [ADP-ribose] polymerase</fullName>
        <shortName evidence="8">PARP</shortName>
        <ecNumber evidence="8">2.4.2.-</ecNumber>
    </recommendedName>
</protein>
<feature type="domain" description="PARP catalytic" evidence="12">
    <location>
        <begin position="1774"/>
        <end position="1980"/>
    </location>
</feature>
<organism evidence="14 15">
    <name type="scientific">Coilia grayii</name>
    <name type="common">Gray's grenadier anchovy</name>
    <dbReference type="NCBI Taxonomy" id="363190"/>
    <lineage>
        <taxon>Eukaryota</taxon>
        <taxon>Metazoa</taxon>
        <taxon>Chordata</taxon>
        <taxon>Craniata</taxon>
        <taxon>Vertebrata</taxon>
        <taxon>Euteleostomi</taxon>
        <taxon>Actinopterygii</taxon>
        <taxon>Neopterygii</taxon>
        <taxon>Teleostei</taxon>
        <taxon>Clupei</taxon>
        <taxon>Clupeiformes</taxon>
        <taxon>Clupeoidei</taxon>
        <taxon>Engraulidae</taxon>
        <taxon>Coilinae</taxon>
        <taxon>Coilia</taxon>
    </lineage>
</organism>
<keyword evidence="5 8" id="KW-0520">NAD</keyword>
<feature type="compositionally biased region" description="Polar residues" evidence="10">
    <location>
        <begin position="1336"/>
        <end position="1345"/>
    </location>
</feature>
<feature type="region of interest" description="Disordered" evidence="10">
    <location>
        <begin position="1336"/>
        <end position="1369"/>
    </location>
</feature>
<dbReference type="CDD" id="cd01439">
    <property type="entry name" value="TCCD_inducible_PARP_like"/>
    <property type="match status" value="1"/>
</dbReference>
<evidence type="ECO:0000256" key="2">
    <source>
        <dbReference type="ARBA" id="ARBA00004906"/>
    </source>
</evidence>
<dbReference type="InterPro" id="IPR002589">
    <property type="entry name" value="Macro_dom"/>
</dbReference>
<comment type="similarity">
    <text evidence="7">Belongs to the ARTD/PARP family.</text>
</comment>
<dbReference type="SUPFAM" id="SSF56399">
    <property type="entry name" value="ADP-ribosylation"/>
    <property type="match status" value="1"/>
</dbReference>
<sequence length="1980" mass="217987">MEETVLILEGLPDDCSKIGSKLELYFKNKRKSGGEIAELRKHPTDVKKALLIYLEKEGAKKVLDKTVHRIHIKGFGEVELTVKPQHDDVSTSAKIKPVSPRPHLSKPVLPKKPITPSPRKTVPEDLTDDKTNKGSDVKVAGSTHKVDLLLVTSTQSVNEEVLCMYFEQFSHTAEISKKGGNQWILKLQTQSDVQKVLNQKSHKFGVSVEVHHGDKQTQPECHNKLTNETCETNTLTLASTEAIDKEILHMYLEQFSEDFEIQNNGKTQWIVTFANQSDAQKVLDRQEHELGISVEVYNEEAMQRRQDPRRFILSGFDETCTLQVVKLYINSRSQGQDHTWEILDDDILLVTFKSDIDIQSFLKRCSTKKCQNMEITATCVERPDSILAQGDMSEISEDALNLYFSNNRRSGGGEVKKLTWIDERKSAVVAFEDYHVVTQVLEKQHRICNRDLRVSPFYSSLQKPLVGIAPSSLVKPSDITIPIDTALYDYITRNEVCKQELMSELGKLHSNVAFDKSTETCLILSFGALPESLLALRLGSSWEDKAKRAIQDLLDKYSVSELSVDPDVWARIEDDIVKLSSLSATVRYKKEIAKVVVVGLRGDVKSCAEEVRQIVESASQELEVERNTIERRIKAGSREELDFIWDRVHTKITDVNFTKDETSLTFVLKGLKDLVSEAEEVLTDNQRNVVNQSLHLSPALLDFITHVGLNKLERDLAQSNIFISLLNLEESVQIIAEQEDVKRAEDKLGEILKEEEIHLSPDQEMATQDEDWKEFYEGLQEEVKASNSVLNLKVLEGKIQVYGFSTVVADVSRKLRGYLENKKPATEEVALKSVREVEFVDSCMNLSEAPELKRLQVTILPNMTETSPCLKITAPSSCIKDAVTVVKNKLTPIVKDTFRYSEAGQSKVLNKHKHSLQTKAKEMGCKLYFTVEKPPDAKAADRPTATPAPQHSAGAVGGASSAPSFPSPIPSSGSGQKVTISGVPVFLKKGDITKETVDVIVNSTNSSLNLDTGVSAAILKAAGQSVEDECKAHGTQKSDGVVLTSGGTLSCRHIAHMVGPTTAADITASIEKVLALCEGETASSLSVPAIGTGRGGIGTEQSLKAILRGLENHISHTTSSSIKAMYLVIFEQKIFDSFSDYFKKKNTKLPSTIKPSSRGTLAANEVKICGVRIQVKKGDITLESGKAIVNTTSSSMNLKTGVSGAIFKAGGPSVEQECQNHGALQGNTAAVTSAGNLHCDFIIHMIGPHSAADATARVQKVLERCEEKGITTISFPAVGTGGGGVQGQDAIAAMLQGMEDHLSRRPSTVLKLIYIVIDRDNILQAFLQGLKQWTAKKQGSDGDSSGTEEADEGSCEEEEEEDIQNDKTSETMIGQVKVKVFCGDITKETTEAIVSSTNTSLDLSSGVSGAILKAAGQTVVDECKSKGTQPSDGVVLTQAGNLVTKYIVHMVGQTKEKDITSSMYKVLQLCEAKNIQSVAFPALGTGAGNLGAAQVAQAMIGAIANFTIDRPKAVKAVHIVIFQAKMLPDFVESLKKFKKVKPTAAPNTGTIGKRLAQAMMKILGHVHTLPTNSPQPPAPLPTELASVTIPVMAVEVYSTSPNDLLQVEKMLNDLLSEECGIEEVVSRHLALFSESDKKAMVALSQNREVQIVESASDKLTVSGKKDDVLATVVHIKDLLLGVQERETRDSEEKRVRETLKWEVADGEVWKAFDPSISYSIELAFHRKEKKVVLKDQGETYTVDLEQKTCTDSKGNTRCIKRTLLGDSGTAVIHHPPTWTPMSGKTHDIVKLLSTSEEYKKIEKEFLRSSVQSNSQSAQKFQVVQIDRIQSQAQWHRYAVLKQTIDKRYPGKNNEQRLYHGTTKDIAEKINSYGFNRSFCGRNATVHGEGTYFAKEAWYSCSDTYSNPDDKGLKYMYKARVLTGSPCKSKSNMKEPDPLDANNPRAGLHDCAVDNLQNPFIFVVFCDAGAYPDYLITFKKA</sequence>
<evidence type="ECO:0000256" key="3">
    <source>
        <dbReference type="ARBA" id="ARBA00022676"/>
    </source>
</evidence>
<feature type="domain" description="WWE" evidence="11">
    <location>
        <begin position="1687"/>
        <end position="1761"/>
    </location>
</feature>
<feature type="domain" description="Macro" evidence="13">
    <location>
        <begin position="1160"/>
        <end position="1334"/>
    </location>
</feature>
<dbReference type="Pfam" id="PF23222">
    <property type="entry name" value="RRM_PARP14_1"/>
    <property type="match status" value="1"/>
</dbReference>
<feature type="compositionally biased region" description="Low complexity" evidence="10">
    <location>
        <begin position="952"/>
        <end position="975"/>
    </location>
</feature>
<dbReference type="InterPro" id="IPR004170">
    <property type="entry name" value="WWE_dom"/>
</dbReference>
<gene>
    <name evidence="14" type="ORF">ACEWY4_023102</name>
</gene>
<dbReference type="PANTHER" id="PTHR14453">
    <property type="entry name" value="PARP/ZINC FINGER CCCH TYPE DOMAIN CONTAINING PROTEIN"/>
    <property type="match status" value="1"/>
</dbReference>
<feature type="compositionally biased region" description="Acidic residues" evidence="10">
    <location>
        <begin position="1346"/>
        <end position="1363"/>
    </location>
</feature>
<dbReference type="InterPro" id="IPR057051">
    <property type="entry name" value="PARP14_RPM_1"/>
</dbReference>
<keyword evidence="15" id="KW-1185">Reference proteome</keyword>
<dbReference type="InterPro" id="IPR012317">
    <property type="entry name" value="Poly(ADP-ribose)pol_cat_dom"/>
</dbReference>
<evidence type="ECO:0000256" key="1">
    <source>
        <dbReference type="ARBA" id="ARBA00004123"/>
    </source>
</evidence>
<dbReference type="SUPFAM" id="SSF117839">
    <property type="entry name" value="WWE domain"/>
    <property type="match status" value="1"/>
</dbReference>
<evidence type="ECO:0000256" key="4">
    <source>
        <dbReference type="ARBA" id="ARBA00022679"/>
    </source>
</evidence>
<dbReference type="SMART" id="SM00506">
    <property type="entry name" value="A1pp"/>
    <property type="match status" value="3"/>
</dbReference>
<dbReference type="PROSITE" id="PS51154">
    <property type="entry name" value="MACRO"/>
    <property type="match status" value="3"/>
</dbReference>
<dbReference type="Gene3D" id="3.40.220.10">
    <property type="entry name" value="Leucine Aminopeptidase, subunit E, domain 1"/>
    <property type="match status" value="3"/>
</dbReference>
<evidence type="ECO:0000313" key="15">
    <source>
        <dbReference type="Proteomes" id="UP001591681"/>
    </source>
</evidence>
<comment type="caution">
    <text evidence="14">The sequence shown here is derived from an EMBL/GenBank/DDBJ whole genome shotgun (WGS) entry which is preliminary data.</text>
</comment>
<feature type="domain" description="Macro" evidence="13">
    <location>
        <begin position="1365"/>
        <end position="1538"/>
    </location>
</feature>
<proteinExistence type="inferred from homology"/>
<dbReference type="InterPro" id="IPR043472">
    <property type="entry name" value="Macro_dom-like"/>
</dbReference>
<dbReference type="EMBL" id="JBHFQA010000020">
    <property type="protein sequence ID" value="KAL2081249.1"/>
    <property type="molecule type" value="Genomic_DNA"/>
</dbReference>
<dbReference type="Pfam" id="PF23085">
    <property type="entry name" value="RRM_PARP14_3"/>
    <property type="match status" value="1"/>
</dbReference>
<dbReference type="Pfam" id="PF23248">
    <property type="entry name" value="KH_PARP14_2"/>
    <property type="match status" value="1"/>
</dbReference>
<evidence type="ECO:0000259" key="12">
    <source>
        <dbReference type="PROSITE" id="PS51059"/>
    </source>
</evidence>
<keyword evidence="9" id="KW-0175">Coiled coil</keyword>
<feature type="coiled-coil region" evidence="9">
    <location>
        <begin position="608"/>
        <end position="639"/>
    </location>
</feature>
<accession>A0ABD1J2Z7</accession>
<dbReference type="InterPro" id="IPR012677">
    <property type="entry name" value="Nucleotide-bd_a/b_plait_sf"/>
</dbReference>
<dbReference type="SUPFAM" id="SSF52949">
    <property type="entry name" value="Macro domain-like"/>
    <property type="match status" value="3"/>
</dbReference>
<evidence type="ECO:0000256" key="5">
    <source>
        <dbReference type="ARBA" id="ARBA00023027"/>
    </source>
</evidence>
<dbReference type="SMART" id="SM00678">
    <property type="entry name" value="WWE"/>
    <property type="match status" value="1"/>
</dbReference>
<dbReference type="Gene3D" id="3.90.228.10">
    <property type="match status" value="1"/>
</dbReference>
<dbReference type="Proteomes" id="UP001591681">
    <property type="component" value="Unassembled WGS sequence"/>
</dbReference>
<dbReference type="Pfam" id="PF02825">
    <property type="entry name" value="WWE"/>
    <property type="match status" value="1"/>
</dbReference>
<feature type="region of interest" description="Disordered" evidence="10">
    <location>
        <begin position="936"/>
        <end position="976"/>
    </location>
</feature>
<reference evidence="14 15" key="1">
    <citation type="submission" date="2024-09" db="EMBL/GenBank/DDBJ databases">
        <title>A chromosome-level genome assembly of Gray's grenadier anchovy, Coilia grayii.</title>
        <authorList>
            <person name="Fu Z."/>
        </authorList>
    </citation>
    <scope>NUCLEOTIDE SEQUENCE [LARGE SCALE GENOMIC DNA]</scope>
    <source>
        <strain evidence="14">G4</strain>
        <tissue evidence="14">Muscle</tissue>
    </source>
</reference>
<evidence type="ECO:0000256" key="8">
    <source>
        <dbReference type="RuleBase" id="RU362114"/>
    </source>
</evidence>
<evidence type="ECO:0000259" key="11">
    <source>
        <dbReference type="PROSITE" id="PS50918"/>
    </source>
</evidence>
<dbReference type="InterPro" id="IPR057043">
    <property type="entry name" value="PARP14_KH_2"/>
</dbReference>
<dbReference type="PROSITE" id="PS51059">
    <property type="entry name" value="PARP_CATALYTIC"/>
    <property type="match status" value="1"/>
</dbReference>
<feature type="region of interest" description="Disordered" evidence="10">
    <location>
        <begin position="87"/>
        <end position="137"/>
    </location>
</feature>
<dbReference type="InterPro" id="IPR037197">
    <property type="entry name" value="WWE_dom_sf"/>
</dbReference>
<dbReference type="Gene3D" id="3.30.720.50">
    <property type="match status" value="1"/>
</dbReference>
<dbReference type="Pfam" id="PF00644">
    <property type="entry name" value="PARP"/>
    <property type="match status" value="1"/>
</dbReference>
<dbReference type="Pfam" id="PF01661">
    <property type="entry name" value="Macro"/>
    <property type="match status" value="3"/>
</dbReference>
<comment type="subcellular location">
    <subcellularLocation>
        <location evidence="1">Nucleus</location>
    </subcellularLocation>
</comment>
<name>A0ABD1J2Z7_9TELE</name>
<comment type="pathway">
    <text evidence="2">Protein modification; protein ubiquitination.</text>
</comment>
<dbReference type="InterPro" id="IPR052056">
    <property type="entry name" value="Mono-ARTD/PARP"/>
</dbReference>
<keyword evidence="3 8" id="KW-0328">Glycosyltransferase</keyword>
<evidence type="ECO:0000313" key="14">
    <source>
        <dbReference type="EMBL" id="KAL2081249.1"/>
    </source>
</evidence>